<dbReference type="Gene3D" id="2.150.10.10">
    <property type="entry name" value="Serralysin-like metalloprotease, C-terminal"/>
    <property type="match status" value="2"/>
</dbReference>
<dbReference type="SUPFAM" id="SSF55486">
    <property type="entry name" value="Metalloproteases ('zincins'), catalytic domain"/>
    <property type="match status" value="1"/>
</dbReference>
<dbReference type="GO" id="GO:0004222">
    <property type="term" value="F:metalloendopeptidase activity"/>
    <property type="evidence" value="ECO:0007669"/>
    <property type="project" value="InterPro"/>
</dbReference>
<dbReference type="InterPro" id="IPR024079">
    <property type="entry name" value="MetalloPept_cat_dom_sf"/>
</dbReference>
<dbReference type="OrthoDB" id="733404at2"/>
<dbReference type="GO" id="GO:0008270">
    <property type="term" value="F:zinc ion binding"/>
    <property type="evidence" value="ECO:0007669"/>
    <property type="project" value="InterPro"/>
</dbReference>
<dbReference type="RefSeq" id="WP_057703529.1">
    <property type="nucleotide sequence ID" value="NZ_JYLN01000007.1"/>
</dbReference>
<feature type="domain" description="Peptidase metallopeptidase" evidence="8">
    <location>
        <begin position="45"/>
        <end position="200"/>
    </location>
</feature>
<dbReference type="Gene3D" id="3.40.390.10">
    <property type="entry name" value="Collagenase (Catalytic Domain)"/>
    <property type="match status" value="1"/>
</dbReference>
<comment type="caution">
    <text evidence="9">The sequence shown here is derived from an EMBL/GenBank/DDBJ whole genome shotgun (WGS) entry which is preliminary data.</text>
</comment>
<feature type="region of interest" description="Disordered" evidence="7">
    <location>
        <begin position="1"/>
        <end position="53"/>
    </location>
</feature>
<evidence type="ECO:0000256" key="3">
    <source>
        <dbReference type="ARBA" id="ARBA00009490"/>
    </source>
</evidence>
<dbReference type="Pfam" id="PF08548">
    <property type="entry name" value="Peptidase_M10_C"/>
    <property type="match status" value="2"/>
</dbReference>
<feature type="compositionally biased region" description="Low complexity" evidence="7">
    <location>
        <begin position="16"/>
        <end position="30"/>
    </location>
</feature>
<accession>A0A0R3AI89</accession>
<evidence type="ECO:0000256" key="7">
    <source>
        <dbReference type="SAM" id="MobiDB-lite"/>
    </source>
</evidence>
<evidence type="ECO:0000256" key="5">
    <source>
        <dbReference type="ARBA" id="ARBA00022737"/>
    </source>
</evidence>
<dbReference type="GO" id="GO:0005509">
    <property type="term" value="F:calcium ion binding"/>
    <property type="evidence" value="ECO:0007669"/>
    <property type="project" value="InterPro"/>
</dbReference>
<evidence type="ECO:0000256" key="6">
    <source>
        <dbReference type="ARBA" id="ARBA00022837"/>
    </source>
</evidence>
<evidence type="ECO:0000256" key="4">
    <source>
        <dbReference type="ARBA" id="ARBA00022525"/>
    </source>
</evidence>
<dbReference type="InterPro" id="IPR001343">
    <property type="entry name" value="Hemolysn_Ca-bd"/>
</dbReference>
<dbReference type="GO" id="GO:0006508">
    <property type="term" value="P:proteolysis"/>
    <property type="evidence" value="ECO:0007669"/>
    <property type="project" value="InterPro"/>
</dbReference>
<gene>
    <name evidence="9" type="ORF">TX23_19060</name>
</gene>
<dbReference type="Pfam" id="PF01400">
    <property type="entry name" value="Astacin"/>
    <property type="match status" value="1"/>
</dbReference>
<dbReference type="SUPFAM" id="SSF51120">
    <property type="entry name" value="beta-Roll"/>
    <property type="match status" value="2"/>
</dbReference>
<feature type="compositionally biased region" description="Pro residues" evidence="7">
    <location>
        <begin position="443"/>
        <end position="453"/>
    </location>
</feature>
<dbReference type="InterPro" id="IPR013858">
    <property type="entry name" value="Peptidase_M10B_C"/>
</dbReference>
<evidence type="ECO:0000313" key="10">
    <source>
        <dbReference type="Proteomes" id="UP000050852"/>
    </source>
</evidence>
<dbReference type="Pfam" id="PF00353">
    <property type="entry name" value="HemolysinCabind"/>
    <property type="match status" value="2"/>
</dbReference>
<comment type="cofactor">
    <cofactor evidence="1">
        <name>Ca(2+)</name>
        <dbReference type="ChEBI" id="CHEBI:29108"/>
    </cofactor>
</comment>
<feature type="compositionally biased region" description="Pro residues" evidence="7">
    <location>
        <begin position="424"/>
        <end position="434"/>
    </location>
</feature>
<dbReference type="InterPro" id="IPR019960">
    <property type="entry name" value="T1SS_VCA0849"/>
</dbReference>
<dbReference type="Proteomes" id="UP000050852">
    <property type="component" value="Unassembled WGS sequence"/>
</dbReference>
<feature type="region of interest" description="Disordered" evidence="7">
    <location>
        <begin position="417"/>
        <end position="453"/>
    </location>
</feature>
<dbReference type="InterPro" id="IPR006026">
    <property type="entry name" value="Peptidase_Metallo"/>
</dbReference>
<dbReference type="NCBIfam" id="TIGR03661">
    <property type="entry name" value="T1SS_VCA0849"/>
    <property type="match status" value="1"/>
</dbReference>
<proteinExistence type="inferred from homology"/>
<comment type="subcellular location">
    <subcellularLocation>
        <location evidence="2">Secreted</location>
    </subcellularLocation>
</comment>
<keyword evidence="4" id="KW-0964">Secreted</keyword>
<dbReference type="InterPro" id="IPR011049">
    <property type="entry name" value="Serralysin-like_metalloprot_C"/>
</dbReference>
<organism evidence="9 10">
    <name type="scientific">Pseudomonas paralactis</name>
    <dbReference type="NCBI Taxonomy" id="1615673"/>
    <lineage>
        <taxon>Bacteria</taxon>
        <taxon>Pseudomonadati</taxon>
        <taxon>Pseudomonadota</taxon>
        <taxon>Gammaproteobacteria</taxon>
        <taxon>Pseudomonadales</taxon>
        <taxon>Pseudomonadaceae</taxon>
        <taxon>Pseudomonas</taxon>
    </lineage>
</organism>
<feature type="region of interest" description="Disordered" evidence="7">
    <location>
        <begin position="466"/>
        <end position="495"/>
    </location>
</feature>
<dbReference type="PRINTS" id="PR00313">
    <property type="entry name" value="CABNDNGRPT"/>
</dbReference>
<reference evidence="9 10" key="1">
    <citation type="submission" date="2015-02" db="EMBL/GenBank/DDBJ databases">
        <title>Two Pseudomonas sp. nov., isolated from raw milk.</title>
        <authorList>
            <person name="Wenning M."/>
            <person name="von Neubeck M."/>
            <person name="Huptas C."/>
            <person name="Scherer S."/>
        </authorList>
    </citation>
    <scope>NUCLEOTIDE SEQUENCE [LARGE SCALE GENOMIC DNA]</scope>
    <source>
        <strain evidence="9 10">DSM 29164</strain>
    </source>
</reference>
<feature type="compositionally biased region" description="Polar residues" evidence="7">
    <location>
        <begin position="470"/>
        <end position="480"/>
    </location>
</feature>
<dbReference type="PATRIC" id="fig|1615673.3.peg.4934"/>
<name>A0A0R3AI89_9PSED</name>
<keyword evidence="6" id="KW-0106">Calcium</keyword>
<comment type="similarity">
    <text evidence="3">Belongs to the peptidase M10B family.</text>
</comment>
<dbReference type="EMBL" id="JYLN01000007">
    <property type="protein sequence ID" value="KRP70740.1"/>
    <property type="molecule type" value="Genomic_DNA"/>
</dbReference>
<dbReference type="InterPro" id="IPR001506">
    <property type="entry name" value="Peptidase_M12A"/>
</dbReference>
<evidence type="ECO:0000259" key="8">
    <source>
        <dbReference type="SMART" id="SM00235"/>
    </source>
</evidence>
<sequence length="644" mass="68556">MSTIQNYPPSRLLHLPAGSPSSPIDDSPASETANKVAKSLTRSHRKIKDENGDGQITASYSFTQFSEAKKRAFKQALKSWEDVIKIKFVENGKNADTHLSVKGAPGAGGLATLPSAPGIRALREQGVEIRENEGAGLHAAMVHEIGHALGLEHPDLKLPESSDAYSTMSTAYTLFRPHANKQNGFVSDNSQTPMMHDIAGAHLIYKPNNETRKSNTTYGFNSNTERDHYSLSSPNDLPFFCVWDNGGEDTLDFSGFKNNQKINLNAGKLSDIGGRKGNVSIANTVVIENAVGGSGHDVLIGNHVNNRMTGGAGGDMLTGGGGADTFVYNRVSDSPGQNPDTLTDFTSGVDKIDLSNLLKDAGIEKPKLVHVHTGHKGELTLDYDEKIKRHRLILNVTGDPYSMLVILSEKPIKPEDILTGAEPGVPPAPKPAPTLVPKVPGQVPKPPQPPVTPPPVECAGADTVHGINAKTGTPESSLSPPTDKPGSSAGGLTDTVNINAKTLIENTKGGTGNDRITGNSADNVLTGGGGADILTGNGGFNTFTYHAASDSRRDNADLLLDFTTGQDKIDLSSLSDNTQVKLNYVSQYTGQPGDTILTFNPNTNRYFLGIDLTGNGKTDFLIKSIRPIHSEDVIGLNFPEDDYL</sequence>
<dbReference type="SMART" id="SM00235">
    <property type="entry name" value="ZnMc"/>
    <property type="match status" value="1"/>
</dbReference>
<evidence type="ECO:0000313" key="9">
    <source>
        <dbReference type="EMBL" id="KRP70740.1"/>
    </source>
</evidence>
<keyword evidence="5" id="KW-0677">Repeat</keyword>
<dbReference type="AlphaFoldDB" id="A0A0R3AI89"/>
<protein>
    <submittedName>
        <fullName evidence="9">Peptidase</fullName>
    </submittedName>
</protein>
<dbReference type="GO" id="GO:0005615">
    <property type="term" value="C:extracellular space"/>
    <property type="evidence" value="ECO:0007669"/>
    <property type="project" value="InterPro"/>
</dbReference>
<evidence type="ECO:0000256" key="1">
    <source>
        <dbReference type="ARBA" id="ARBA00001913"/>
    </source>
</evidence>
<evidence type="ECO:0000256" key="2">
    <source>
        <dbReference type="ARBA" id="ARBA00004613"/>
    </source>
</evidence>